<dbReference type="InterPro" id="IPR029069">
    <property type="entry name" value="HotDog_dom_sf"/>
</dbReference>
<dbReference type="PANTHER" id="PTHR12475:SF4">
    <property type="entry name" value="PROTEIN THEM6"/>
    <property type="match status" value="1"/>
</dbReference>
<dbReference type="InterPro" id="IPR051490">
    <property type="entry name" value="THEM6_lcsJ_thioesterase"/>
</dbReference>
<gene>
    <name evidence="1" type="ORF">ACFP58_01470</name>
</gene>
<name>A0ABW1W678_9GAMM</name>
<keyword evidence="1" id="KW-0378">Hydrolase</keyword>
<dbReference type="RefSeq" id="WP_201561595.1">
    <property type="nucleotide sequence ID" value="NZ_CAJGZK010000003.1"/>
</dbReference>
<dbReference type="EC" id="3.1.2.-" evidence="1"/>
<organism evidence="1 2">
    <name type="scientific">Psychrobacter glacincola</name>
    <dbReference type="NCBI Taxonomy" id="56810"/>
    <lineage>
        <taxon>Bacteria</taxon>
        <taxon>Pseudomonadati</taxon>
        <taxon>Pseudomonadota</taxon>
        <taxon>Gammaproteobacteria</taxon>
        <taxon>Moraxellales</taxon>
        <taxon>Moraxellaceae</taxon>
        <taxon>Psychrobacter</taxon>
    </lineage>
</organism>
<accession>A0ABW1W678</accession>
<proteinExistence type="predicted"/>
<evidence type="ECO:0000313" key="1">
    <source>
        <dbReference type="EMBL" id="MFC6380148.1"/>
    </source>
</evidence>
<dbReference type="Proteomes" id="UP001596264">
    <property type="component" value="Unassembled WGS sequence"/>
</dbReference>
<protein>
    <submittedName>
        <fullName evidence="1">Acyl-CoA thioesterase</fullName>
        <ecNumber evidence="1">3.1.2.-</ecNumber>
    </submittedName>
</protein>
<dbReference type="PANTHER" id="PTHR12475">
    <property type="match status" value="1"/>
</dbReference>
<dbReference type="Pfam" id="PF13279">
    <property type="entry name" value="4HBT_2"/>
    <property type="match status" value="1"/>
</dbReference>
<sequence length="183" mass="20931">MYPYLRYTRSIVHAVIANKKGQSLDLVQTSEVIVRCSLTDLDPMLEMNNGRVLTVYDIGRTDFIIRTGLGRLLLKKRWGMVVAGSTIQYRRRIRFLDKVTIKTHIVGIDKRWIYLEHSMWVKGQPCSSMLLRTGVTEGGKVIDTTRVLKSLGKEDWELPPTGYVAEWIASDADRPWPPVGLRV</sequence>
<comment type="caution">
    <text evidence="1">The sequence shown here is derived from an EMBL/GenBank/DDBJ whole genome shotgun (WGS) entry which is preliminary data.</text>
</comment>
<keyword evidence="2" id="KW-1185">Reference proteome</keyword>
<dbReference type="EMBL" id="JBHSTZ010000005">
    <property type="protein sequence ID" value="MFC6380148.1"/>
    <property type="molecule type" value="Genomic_DNA"/>
</dbReference>
<dbReference type="Gene3D" id="3.10.129.10">
    <property type="entry name" value="Hotdog Thioesterase"/>
    <property type="match status" value="1"/>
</dbReference>
<dbReference type="GO" id="GO:0016787">
    <property type="term" value="F:hydrolase activity"/>
    <property type="evidence" value="ECO:0007669"/>
    <property type="project" value="UniProtKB-KW"/>
</dbReference>
<dbReference type="CDD" id="cd00586">
    <property type="entry name" value="4HBT"/>
    <property type="match status" value="1"/>
</dbReference>
<dbReference type="SUPFAM" id="SSF54637">
    <property type="entry name" value="Thioesterase/thiol ester dehydrase-isomerase"/>
    <property type="match status" value="1"/>
</dbReference>
<evidence type="ECO:0000313" key="2">
    <source>
        <dbReference type="Proteomes" id="UP001596264"/>
    </source>
</evidence>
<reference evidence="2" key="1">
    <citation type="journal article" date="2019" name="Int. J. Syst. Evol. Microbiol.">
        <title>The Global Catalogue of Microorganisms (GCM) 10K type strain sequencing project: providing services to taxonomists for standard genome sequencing and annotation.</title>
        <authorList>
            <consortium name="The Broad Institute Genomics Platform"/>
            <consortium name="The Broad Institute Genome Sequencing Center for Infectious Disease"/>
            <person name="Wu L."/>
            <person name="Ma J."/>
        </authorList>
    </citation>
    <scope>NUCLEOTIDE SEQUENCE [LARGE SCALE GENOMIC DNA]</scope>
    <source>
        <strain evidence="2">CCM 2050</strain>
    </source>
</reference>